<dbReference type="Proteomes" id="UP000287101">
    <property type="component" value="Unassembled WGS sequence"/>
</dbReference>
<dbReference type="SUPFAM" id="SSF55120">
    <property type="entry name" value="Pseudouridine synthase"/>
    <property type="match status" value="1"/>
</dbReference>
<keyword evidence="7" id="KW-1185">Reference proteome</keyword>
<dbReference type="InterPro" id="IPR006224">
    <property type="entry name" value="PsdUridine_synth_RluA-like_CS"/>
</dbReference>
<comment type="caution">
    <text evidence="6">The sequence shown here is derived from an EMBL/GenBank/DDBJ whole genome shotgun (WGS) entry which is preliminary data.</text>
</comment>
<name>A0A430A8A0_9ENTE</name>
<evidence type="ECO:0000256" key="2">
    <source>
        <dbReference type="ARBA" id="ARBA00010876"/>
    </source>
</evidence>
<dbReference type="NCBIfam" id="TIGR00005">
    <property type="entry name" value="rluA_subfam"/>
    <property type="match status" value="1"/>
</dbReference>
<dbReference type="CDD" id="cd02869">
    <property type="entry name" value="PseudoU_synth_RluA_like"/>
    <property type="match status" value="1"/>
</dbReference>
<feature type="domain" description="Pseudouridine synthase RsuA/RluA-like" evidence="5">
    <location>
        <begin position="89"/>
        <end position="239"/>
    </location>
</feature>
<evidence type="ECO:0000313" key="7">
    <source>
        <dbReference type="Proteomes" id="UP000287101"/>
    </source>
</evidence>
<dbReference type="GO" id="GO:0003723">
    <property type="term" value="F:RNA binding"/>
    <property type="evidence" value="ECO:0007669"/>
    <property type="project" value="InterPro"/>
</dbReference>
<dbReference type="GO" id="GO:0009982">
    <property type="term" value="F:pseudouridine synthase activity"/>
    <property type="evidence" value="ECO:0007669"/>
    <property type="project" value="InterPro"/>
</dbReference>
<dbReference type="EC" id="5.4.99.-" evidence="4"/>
<organism evidence="6 7">
    <name type="scientific">Vagococcus fessus</name>
    <dbReference type="NCBI Taxonomy" id="120370"/>
    <lineage>
        <taxon>Bacteria</taxon>
        <taxon>Bacillati</taxon>
        <taxon>Bacillota</taxon>
        <taxon>Bacilli</taxon>
        <taxon>Lactobacillales</taxon>
        <taxon>Enterococcaceae</taxon>
        <taxon>Vagococcus</taxon>
    </lineage>
</organism>
<feature type="active site" evidence="3">
    <location>
        <position position="134"/>
    </location>
</feature>
<proteinExistence type="inferred from homology"/>
<accession>A0A430A8A0</accession>
<dbReference type="PANTHER" id="PTHR21600:SF87">
    <property type="entry name" value="RNA PSEUDOURIDYLATE SYNTHASE DOMAIN-CONTAINING PROTEIN 1"/>
    <property type="match status" value="1"/>
</dbReference>
<evidence type="ECO:0000256" key="4">
    <source>
        <dbReference type="RuleBase" id="RU362028"/>
    </source>
</evidence>
<comment type="function">
    <text evidence="4">Responsible for synthesis of pseudouridine from uracil.</text>
</comment>
<keyword evidence="4" id="KW-0413">Isomerase</keyword>
<dbReference type="PANTHER" id="PTHR21600">
    <property type="entry name" value="MITOCHONDRIAL RNA PSEUDOURIDINE SYNTHASE"/>
    <property type="match status" value="1"/>
</dbReference>
<protein>
    <recommendedName>
        <fullName evidence="4">Pseudouridine synthase</fullName>
        <ecNumber evidence="4">5.4.99.-</ecNumber>
    </recommendedName>
</protein>
<comment type="catalytic activity">
    <reaction evidence="1 4">
        <text>a uridine in RNA = a pseudouridine in RNA</text>
        <dbReference type="Rhea" id="RHEA:48348"/>
        <dbReference type="Rhea" id="RHEA-COMP:12068"/>
        <dbReference type="Rhea" id="RHEA-COMP:12069"/>
        <dbReference type="ChEBI" id="CHEBI:65314"/>
        <dbReference type="ChEBI" id="CHEBI:65315"/>
    </reaction>
</comment>
<dbReference type="Pfam" id="PF00849">
    <property type="entry name" value="PseudoU_synth_2"/>
    <property type="match status" value="1"/>
</dbReference>
<dbReference type="InterPro" id="IPR050188">
    <property type="entry name" value="RluA_PseudoU_synthase"/>
</dbReference>
<dbReference type="InterPro" id="IPR020103">
    <property type="entry name" value="PsdUridine_synth_cat_dom_sf"/>
</dbReference>
<comment type="similarity">
    <text evidence="2 4">Belongs to the pseudouridine synthase RluA family.</text>
</comment>
<evidence type="ECO:0000256" key="1">
    <source>
        <dbReference type="ARBA" id="ARBA00000073"/>
    </source>
</evidence>
<dbReference type="RefSeq" id="WP_126831536.1">
    <property type="nucleotide sequence ID" value="NZ_CBCRYB010000001.1"/>
</dbReference>
<evidence type="ECO:0000313" key="6">
    <source>
        <dbReference type="EMBL" id="RSU03326.1"/>
    </source>
</evidence>
<dbReference type="PROSITE" id="PS01129">
    <property type="entry name" value="PSI_RLU"/>
    <property type="match status" value="1"/>
</dbReference>
<dbReference type="GO" id="GO:0000455">
    <property type="term" value="P:enzyme-directed rRNA pseudouridine synthesis"/>
    <property type="evidence" value="ECO:0007669"/>
    <property type="project" value="TreeGrafter"/>
</dbReference>
<dbReference type="EMBL" id="NGJY01000002">
    <property type="protein sequence ID" value="RSU03326.1"/>
    <property type="molecule type" value="Genomic_DNA"/>
</dbReference>
<evidence type="ECO:0000256" key="3">
    <source>
        <dbReference type="PIRSR" id="PIRSR606225-1"/>
    </source>
</evidence>
<gene>
    <name evidence="6" type="ORF">CBF31_06315</name>
</gene>
<dbReference type="AlphaFoldDB" id="A0A430A8A0"/>
<dbReference type="InterPro" id="IPR006145">
    <property type="entry name" value="PsdUridine_synth_RsuA/RluA"/>
</dbReference>
<sequence>MKIEITLPSDFKETEVSTLLEKQWLVPKKVRHFLRTGQNVAVNDQTVKFHETATGGDKISLTFDDGNYPTPSIEHGDAGLITPLFEDEHLLIVNKPVGMKTHPNDPGEEGTLLNHVAAYLAQTDTIPYVVHRLDRDTSGAILFAKNPFILPILSRMLEAKAIKRTYQAVASRAITQKEMTINKRITKDRHDSRKRMVSDVAGQEAITHVTCDHIGENCSYVYCVLETGRTHQIRVHLASMGHPIMGDPLYHPQPDRAARLMLHAYELSLVHPLTQEAITVQALPSLWA</sequence>
<dbReference type="GO" id="GO:0140098">
    <property type="term" value="F:catalytic activity, acting on RNA"/>
    <property type="evidence" value="ECO:0007669"/>
    <property type="project" value="UniProtKB-ARBA"/>
</dbReference>
<dbReference type="Gene3D" id="3.30.2350.10">
    <property type="entry name" value="Pseudouridine synthase"/>
    <property type="match status" value="1"/>
</dbReference>
<evidence type="ECO:0000259" key="5">
    <source>
        <dbReference type="Pfam" id="PF00849"/>
    </source>
</evidence>
<dbReference type="OrthoDB" id="9773999at2"/>
<dbReference type="InterPro" id="IPR006225">
    <property type="entry name" value="PsdUridine_synth_RluC/D"/>
</dbReference>
<reference evidence="6 7" key="1">
    <citation type="submission" date="2017-05" db="EMBL/GenBank/DDBJ databases">
        <title>Vagococcus spp. assemblies.</title>
        <authorList>
            <person name="Gulvik C.A."/>
        </authorList>
    </citation>
    <scope>NUCLEOTIDE SEQUENCE [LARGE SCALE GENOMIC DNA]</scope>
    <source>
        <strain evidence="6 7">CCUG 41755</strain>
    </source>
</reference>